<evidence type="ECO:0000259" key="2">
    <source>
        <dbReference type="Pfam" id="PF20283"/>
    </source>
</evidence>
<dbReference type="InterPro" id="IPR046913">
    <property type="entry name" value="ABC-3C_CTD7"/>
</dbReference>
<evidence type="ECO:0000313" key="4">
    <source>
        <dbReference type="Proteomes" id="UP000199318"/>
    </source>
</evidence>
<evidence type="ECO:0008006" key="5">
    <source>
        <dbReference type="Google" id="ProtNLM"/>
    </source>
</evidence>
<evidence type="ECO:0000313" key="3">
    <source>
        <dbReference type="EMBL" id="SER90967.1"/>
    </source>
</evidence>
<dbReference type="Pfam" id="PF14130">
    <property type="entry name" value="Cap4_nuclease"/>
    <property type="match status" value="1"/>
</dbReference>
<feature type="domain" description="ABC-three component systems C-terminal" evidence="2">
    <location>
        <begin position="262"/>
        <end position="386"/>
    </location>
</feature>
<dbReference type="InterPro" id="IPR025382">
    <property type="entry name" value="Cap4-like_endonuclease_dom"/>
</dbReference>
<feature type="domain" description="CD-NTase associated protein 4-like DNA endonuclease" evidence="1">
    <location>
        <begin position="13"/>
        <end position="132"/>
    </location>
</feature>
<organism evidence="3 4">
    <name type="scientific">Salisediminibacterium halotolerans</name>
    <dbReference type="NCBI Taxonomy" id="517425"/>
    <lineage>
        <taxon>Bacteria</taxon>
        <taxon>Bacillati</taxon>
        <taxon>Bacillota</taxon>
        <taxon>Bacilli</taxon>
        <taxon>Bacillales</taxon>
        <taxon>Bacillaceae</taxon>
        <taxon>Salisediminibacterium</taxon>
    </lineage>
</organism>
<keyword evidence="4" id="KW-1185">Reference proteome</keyword>
<comment type="caution">
    <text evidence="3">The sequence shown here is derived from an EMBL/GenBank/DDBJ whole genome shotgun (WGS) entry which is preliminary data.</text>
</comment>
<evidence type="ECO:0000259" key="1">
    <source>
        <dbReference type="Pfam" id="PF14130"/>
    </source>
</evidence>
<name>A0A1H9T1L7_9BACI</name>
<dbReference type="GO" id="GO:0004518">
    <property type="term" value="F:nuclease activity"/>
    <property type="evidence" value="ECO:0007669"/>
    <property type="project" value="InterPro"/>
</dbReference>
<reference evidence="4" key="1">
    <citation type="submission" date="2016-10" db="EMBL/GenBank/DDBJ databases">
        <authorList>
            <person name="de Groot N.N."/>
        </authorList>
    </citation>
    <scope>NUCLEOTIDE SEQUENCE [LARGE SCALE GENOMIC DNA]</scope>
    <source>
        <strain evidence="4">10nlg</strain>
    </source>
</reference>
<dbReference type="EMBL" id="FOGV01000008">
    <property type="protein sequence ID" value="SER90967.1"/>
    <property type="molecule type" value="Genomic_DNA"/>
</dbReference>
<dbReference type="RefSeq" id="WP_093072608.1">
    <property type="nucleotide sequence ID" value="NZ_FOGV01000008.1"/>
</dbReference>
<dbReference type="Proteomes" id="UP000199318">
    <property type="component" value="Unassembled WGS sequence"/>
</dbReference>
<accession>A0A1H9T1L7</accession>
<gene>
    <name evidence="3" type="ORF">SAMN05444126_10898</name>
</gene>
<sequence>MSTKFSAHAQALGYLYQVRYALLLLLKSEDYDSQIYVEKLDDIEFDQDGTSSELIQMKHHSKEGNLTDSSSDVWKTLRVWSEAILDEHVDPSTTKFSLITNQVASENTASSKLTFNHEFRDVEGAQSILTEIAATSNSDSNKKSYEQFKALSPYQQRALLKNTYVLDCSENIIETEDSILYQLRLTARPEVIKPLFERLEGIWFDKVIKHLKSESMYPLTFREIQDNINDLQEQLQRDNLPIDFHDLIAPNEEELSSKERVFVEQLKLVSVGNSRIEKAISDYYKAFQQRSKWVRDELILIDELESYENRLIDEWERKFEIIKEDSGDEESDIAIRKEGRGLFNWVEQENNIQIRPKCDEPYIIRGSYHMLSNQLKVGWHMQFYERLKHLLSKSLEERV</sequence>
<dbReference type="OrthoDB" id="2786695at2"/>
<dbReference type="STRING" id="1464123.SAMN05444126_10898"/>
<dbReference type="AlphaFoldDB" id="A0A1H9T1L7"/>
<proteinExistence type="predicted"/>
<protein>
    <recommendedName>
        <fullName evidence="5">CD-NTase associated protein 4-like DNA endonuclease domain-containing protein</fullName>
    </recommendedName>
</protein>
<dbReference type="Pfam" id="PF20283">
    <property type="entry name" value="CTD7"/>
    <property type="match status" value="1"/>
</dbReference>